<proteinExistence type="predicted"/>
<dbReference type="SUPFAM" id="SSF53474">
    <property type="entry name" value="alpha/beta-Hydrolases"/>
    <property type="match status" value="1"/>
</dbReference>
<dbReference type="PANTHER" id="PTHR48081:SF8">
    <property type="entry name" value="ALPHA_BETA HYDROLASE FOLD-3 DOMAIN-CONTAINING PROTEIN-RELATED"/>
    <property type="match status" value="1"/>
</dbReference>
<dbReference type="Proteomes" id="UP001610335">
    <property type="component" value="Unassembled WGS sequence"/>
</dbReference>
<comment type="caution">
    <text evidence="3">The sequence shown here is derived from an EMBL/GenBank/DDBJ whole genome shotgun (WGS) entry which is preliminary data.</text>
</comment>
<dbReference type="PANTHER" id="PTHR48081">
    <property type="entry name" value="AB HYDROLASE SUPERFAMILY PROTEIN C4A8.06C"/>
    <property type="match status" value="1"/>
</dbReference>
<protein>
    <submittedName>
        <fullName evidence="3">Alpha/beta-hydrolase</fullName>
    </submittedName>
</protein>
<feature type="domain" description="Alpha/beta hydrolase fold-3" evidence="2">
    <location>
        <begin position="57"/>
        <end position="259"/>
    </location>
</feature>
<keyword evidence="4" id="KW-1185">Reference proteome</keyword>
<evidence type="ECO:0000259" key="2">
    <source>
        <dbReference type="Pfam" id="PF07859"/>
    </source>
</evidence>
<organism evidence="3 4">
    <name type="scientific">Aspergillus cavernicola</name>
    <dbReference type="NCBI Taxonomy" id="176166"/>
    <lineage>
        <taxon>Eukaryota</taxon>
        <taxon>Fungi</taxon>
        <taxon>Dikarya</taxon>
        <taxon>Ascomycota</taxon>
        <taxon>Pezizomycotina</taxon>
        <taxon>Eurotiomycetes</taxon>
        <taxon>Eurotiomycetidae</taxon>
        <taxon>Eurotiales</taxon>
        <taxon>Aspergillaceae</taxon>
        <taxon>Aspergillus</taxon>
        <taxon>Aspergillus subgen. Nidulantes</taxon>
    </lineage>
</organism>
<gene>
    <name evidence="3" type="ORF">BDW59DRAFT_173365</name>
</gene>
<name>A0ABR4I7L6_9EURO</name>
<evidence type="ECO:0000313" key="3">
    <source>
        <dbReference type="EMBL" id="KAL2823733.1"/>
    </source>
</evidence>
<dbReference type="InterPro" id="IPR013094">
    <property type="entry name" value="AB_hydrolase_3"/>
</dbReference>
<evidence type="ECO:0000256" key="1">
    <source>
        <dbReference type="ARBA" id="ARBA00022801"/>
    </source>
</evidence>
<dbReference type="Gene3D" id="3.40.50.1820">
    <property type="entry name" value="alpha/beta hydrolase"/>
    <property type="match status" value="1"/>
</dbReference>
<dbReference type="InterPro" id="IPR029058">
    <property type="entry name" value="AB_hydrolase_fold"/>
</dbReference>
<evidence type="ECO:0000313" key="4">
    <source>
        <dbReference type="Proteomes" id="UP001610335"/>
    </source>
</evidence>
<reference evidence="3 4" key="1">
    <citation type="submission" date="2024-07" db="EMBL/GenBank/DDBJ databases">
        <title>Section-level genome sequencing and comparative genomics of Aspergillus sections Usti and Cavernicolus.</title>
        <authorList>
            <consortium name="Lawrence Berkeley National Laboratory"/>
            <person name="Nybo J.L."/>
            <person name="Vesth T.C."/>
            <person name="Theobald S."/>
            <person name="Frisvad J.C."/>
            <person name="Larsen T.O."/>
            <person name="Kjaerboelling I."/>
            <person name="Rothschild-Mancinelli K."/>
            <person name="Lyhne E.K."/>
            <person name="Kogle M.E."/>
            <person name="Barry K."/>
            <person name="Clum A."/>
            <person name="Na H."/>
            <person name="Ledsgaard L."/>
            <person name="Lin J."/>
            <person name="Lipzen A."/>
            <person name="Kuo A."/>
            <person name="Riley R."/>
            <person name="Mondo S."/>
            <person name="LaButti K."/>
            <person name="Haridas S."/>
            <person name="Pangalinan J."/>
            <person name="Salamov A.A."/>
            <person name="Simmons B.A."/>
            <person name="Magnuson J.K."/>
            <person name="Chen J."/>
            <person name="Drula E."/>
            <person name="Henrissat B."/>
            <person name="Wiebenga A."/>
            <person name="Lubbers R.J."/>
            <person name="Gomes A.C."/>
            <person name="Makela M.R."/>
            <person name="Stajich J."/>
            <person name="Grigoriev I.V."/>
            <person name="Mortensen U.H."/>
            <person name="De vries R.P."/>
            <person name="Baker S.E."/>
            <person name="Andersen M.R."/>
        </authorList>
    </citation>
    <scope>NUCLEOTIDE SEQUENCE [LARGE SCALE GENOMIC DNA]</scope>
    <source>
        <strain evidence="3 4">CBS 600.67</strain>
    </source>
</reference>
<keyword evidence="1" id="KW-0378">Hydrolase</keyword>
<accession>A0ABR4I7L6</accession>
<dbReference type="InterPro" id="IPR050300">
    <property type="entry name" value="GDXG_lipolytic_enzyme"/>
</dbReference>
<dbReference type="EMBL" id="JBFXLS010000050">
    <property type="protein sequence ID" value="KAL2823733.1"/>
    <property type="molecule type" value="Genomic_DNA"/>
</dbReference>
<sequence length="287" mass="31838">MKKRGKTADMASVCQSRRGVLSLQEEETYIPVRDGSKVRALVYRRKSDASDKRPLFVVVHGGRFRIGNAELESRACIGATQAFGCVSVSLEHRLSPEFKFQLSKSASSLGADPLQGFIFGGTSSGAHIANPLVHRGRDEMLYPRITGVYLNVPSTLAPQAITDEYRGLYNSREALKDGYTLTSKSIELYDQEYEPDFTSPLWSPLLWPTGHLNLPPTFFQICGADLLRDEALIYERELRLKSGVKTRVIVYSGLPHVFCYTHPFLSASRAFAKDAVLGVGWLLGTCV</sequence>
<dbReference type="Pfam" id="PF07859">
    <property type="entry name" value="Abhydrolase_3"/>
    <property type="match status" value="1"/>
</dbReference>